<dbReference type="Proteomes" id="UP000225740">
    <property type="component" value="Unassembled WGS sequence"/>
</dbReference>
<sequence length="335" mass="36957">MPHPENILVTGATGMIGAPVVRRAAAAGHHVRAVVRSGSDRRVLDGCDVEWVDSDLTNPNAAYQDAIRKSDVIVHTAAHVGDWGPVSTYRAINLDAVEDLLRFASGSDRLRRLVHLSALGVYQAKHHFGTDEATPVDLRGFDGYTHTKALAEGLVNAAHQKDGMPTVIARPGFTYGEGDRRILPRLMQRFRNGSIRMIGDGQRVLNNTNIDNLIDGLFLCIDHDAAVGETFNLRDERLVTRAEFLGAVADFLELPPPKRVPLWFAKVARPVLETYGRIRGADEPPLLTGATMKFMTLNLDFSIKKAKRLLGYQPRVDFREGIQDALKWAAENASH</sequence>
<dbReference type="Gene3D" id="3.40.50.720">
    <property type="entry name" value="NAD(P)-binding Rossmann-like Domain"/>
    <property type="match status" value="1"/>
</dbReference>
<dbReference type="Pfam" id="PF01370">
    <property type="entry name" value="Epimerase"/>
    <property type="match status" value="1"/>
</dbReference>
<dbReference type="GeneID" id="90611889"/>
<dbReference type="InterPro" id="IPR036291">
    <property type="entry name" value="NAD(P)-bd_dom_sf"/>
</dbReference>
<dbReference type="PANTHER" id="PTHR48079">
    <property type="entry name" value="PROTEIN YEEZ"/>
    <property type="match status" value="1"/>
</dbReference>
<gene>
    <name evidence="2" type="ORF">CEE69_28985</name>
</gene>
<reference evidence="2 3" key="1">
    <citation type="submission" date="2017-06" db="EMBL/GenBank/DDBJ databases">
        <title>Description of Rhodopirellula bahusiensis sp. nov.</title>
        <authorList>
            <person name="Kizina J."/>
            <person name="Harder J."/>
        </authorList>
    </citation>
    <scope>NUCLEOTIDE SEQUENCE [LARGE SCALE GENOMIC DNA]</scope>
    <source>
        <strain evidence="2 3">SWK21</strain>
    </source>
</reference>
<dbReference type="RefSeq" id="WP_099264091.1">
    <property type="nucleotide sequence ID" value="NZ_NIZW01000038.1"/>
</dbReference>
<evidence type="ECO:0000259" key="1">
    <source>
        <dbReference type="Pfam" id="PF01370"/>
    </source>
</evidence>
<dbReference type="GO" id="GO:0004029">
    <property type="term" value="F:aldehyde dehydrogenase (NAD+) activity"/>
    <property type="evidence" value="ECO:0007669"/>
    <property type="project" value="TreeGrafter"/>
</dbReference>
<dbReference type="InterPro" id="IPR001509">
    <property type="entry name" value="Epimerase_deHydtase"/>
</dbReference>
<dbReference type="AlphaFoldDB" id="A0A2G1VYG6"/>
<comment type="caution">
    <text evidence="2">The sequence shown here is derived from an EMBL/GenBank/DDBJ whole genome shotgun (WGS) entry which is preliminary data.</text>
</comment>
<proteinExistence type="predicted"/>
<organism evidence="2 3">
    <name type="scientific">Rhodopirellula bahusiensis</name>
    <dbReference type="NCBI Taxonomy" id="2014065"/>
    <lineage>
        <taxon>Bacteria</taxon>
        <taxon>Pseudomonadati</taxon>
        <taxon>Planctomycetota</taxon>
        <taxon>Planctomycetia</taxon>
        <taxon>Pirellulales</taxon>
        <taxon>Pirellulaceae</taxon>
        <taxon>Rhodopirellula</taxon>
    </lineage>
</organism>
<accession>A0A2G1VYG6</accession>
<evidence type="ECO:0000313" key="3">
    <source>
        <dbReference type="Proteomes" id="UP000225740"/>
    </source>
</evidence>
<dbReference type="EMBL" id="NIZW01000038">
    <property type="protein sequence ID" value="PHQ31836.1"/>
    <property type="molecule type" value="Genomic_DNA"/>
</dbReference>
<name>A0A2G1VYG6_9BACT</name>
<dbReference type="OrthoDB" id="240982at2"/>
<dbReference type="InterPro" id="IPR051783">
    <property type="entry name" value="NAD(P)-dependent_oxidoreduct"/>
</dbReference>
<dbReference type="PANTHER" id="PTHR48079:SF6">
    <property type="entry name" value="NAD(P)-BINDING DOMAIN-CONTAINING PROTEIN-RELATED"/>
    <property type="match status" value="1"/>
</dbReference>
<keyword evidence="3" id="KW-1185">Reference proteome</keyword>
<protein>
    <submittedName>
        <fullName evidence="2">Oxidoreductase</fullName>
    </submittedName>
</protein>
<feature type="domain" description="NAD-dependent epimerase/dehydratase" evidence="1">
    <location>
        <begin position="7"/>
        <end position="233"/>
    </location>
</feature>
<dbReference type="GO" id="GO:0005737">
    <property type="term" value="C:cytoplasm"/>
    <property type="evidence" value="ECO:0007669"/>
    <property type="project" value="TreeGrafter"/>
</dbReference>
<evidence type="ECO:0000313" key="2">
    <source>
        <dbReference type="EMBL" id="PHQ31836.1"/>
    </source>
</evidence>
<dbReference type="SUPFAM" id="SSF51735">
    <property type="entry name" value="NAD(P)-binding Rossmann-fold domains"/>
    <property type="match status" value="1"/>
</dbReference>